<dbReference type="AlphaFoldDB" id="A0AA38FVV1"/>
<evidence type="ECO:0000256" key="1">
    <source>
        <dbReference type="SAM" id="MobiDB-lite"/>
    </source>
</evidence>
<dbReference type="Proteomes" id="UP000824469">
    <property type="component" value="Unassembled WGS sequence"/>
</dbReference>
<gene>
    <name evidence="2" type="ORF">KI387_026477</name>
</gene>
<dbReference type="EMBL" id="JAHRHJ020000006">
    <property type="protein sequence ID" value="KAH9311442.1"/>
    <property type="molecule type" value="Genomic_DNA"/>
</dbReference>
<keyword evidence="3" id="KW-1185">Reference proteome</keyword>
<evidence type="ECO:0000313" key="3">
    <source>
        <dbReference type="Proteomes" id="UP000824469"/>
    </source>
</evidence>
<evidence type="ECO:0000313" key="2">
    <source>
        <dbReference type="EMBL" id="KAH9311442.1"/>
    </source>
</evidence>
<proteinExistence type="predicted"/>
<feature type="region of interest" description="Disordered" evidence="1">
    <location>
        <begin position="84"/>
        <end position="103"/>
    </location>
</feature>
<organism evidence="2 3">
    <name type="scientific">Taxus chinensis</name>
    <name type="common">Chinese yew</name>
    <name type="synonym">Taxus wallichiana var. chinensis</name>
    <dbReference type="NCBI Taxonomy" id="29808"/>
    <lineage>
        <taxon>Eukaryota</taxon>
        <taxon>Viridiplantae</taxon>
        <taxon>Streptophyta</taxon>
        <taxon>Embryophyta</taxon>
        <taxon>Tracheophyta</taxon>
        <taxon>Spermatophyta</taxon>
        <taxon>Pinopsida</taxon>
        <taxon>Pinidae</taxon>
        <taxon>Conifers II</taxon>
        <taxon>Cupressales</taxon>
        <taxon>Taxaceae</taxon>
        <taxon>Taxus</taxon>
    </lineage>
</organism>
<feature type="non-terminal residue" evidence="2">
    <location>
        <position position="1"/>
    </location>
</feature>
<name>A0AA38FVV1_TAXCH</name>
<feature type="compositionally biased region" description="Polar residues" evidence="1">
    <location>
        <begin position="84"/>
        <end position="96"/>
    </location>
</feature>
<protein>
    <submittedName>
        <fullName evidence="2">Uncharacterized protein</fullName>
    </submittedName>
</protein>
<accession>A0AA38FVV1</accession>
<reference evidence="2 3" key="1">
    <citation type="journal article" date="2021" name="Nat. Plants">
        <title>The Taxus genome provides insights into paclitaxel biosynthesis.</title>
        <authorList>
            <person name="Xiong X."/>
            <person name="Gou J."/>
            <person name="Liao Q."/>
            <person name="Li Y."/>
            <person name="Zhou Q."/>
            <person name="Bi G."/>
            <person name="Li C."/>
            <person name="Du R."/>
            <person name="Wang X."/>
            <person name="Sun T."/>
            <person name="Guo L."/>
            <person name="Liang H."/>
            <person name="Lu P."/>
            <person name="Wu Y."/>
            <person name="Zhang Z."/>
            <person name="Ro D.K."/>
            <person name="Shang Y."/>
            <person name="Huang S."/>
            <person name="Yan J."/>
        </authorList>
    </citation>
    <scope>NUCLEOTIDE SEQUENCE [LARGE SCALE GENOMIC DNA]</scope>
    <source>
        <strain evidence="2">Ta-2019</strain>
    </source>
</reference>
<sequence>SGQEEYDQHAKVRQSFLRSLEIQRKNNVLKEHMNVSKDQINNLKPISPSDQLVNSHTKEVLSELEDYDDEEEPIEIVDQPTSIQYKQERASSTPNDEISHKEEGQIRKISLSAMRIPCPIRYLASLELHKELPSVVLISEHKKELQAAKNQPQHLQRPHVDPIEVFILSCVDILSKSMVQTMSALSPCDLVFKLISWPHFLRKGSYFSQPVCGFV</sequence>
<comment type="caution">
    <text evidence="2">The sequence shown here is derived from an EMBL/GenBank/DDBJ whole genome shotgun (WGS) entry which is preliminary data.</text>
</comment>